<feature type="region of interest" description="Disordered" evidence="1">
    <location>
        <begin position="138"/>
        <end position="174"/>
    </location>
</feature>
<proteinExistence type="predicted"/>
<feature type="compositionally biased region" description="Basic and acidic residues" evidence="1">
    <location>
        <begin position="191"/>
        <end position="205"/>
    </location>
</feature>
<keyword evidence="3" id="KW-1185">Reference proteome</keyword>
<organism evidence="2 3">
    <name type="scientific">Teladorsagia circumcincta</name>
    <name type="common">Brown stomach worm</name>
    <name type="synonym">Ostertagia circumcincta</name>
    <dbReference type="NCBI Taxonomy" id="45464"/>
    <lineage>
        <taxon>Eukaryota</taxon>
        <taxon>Metazoa</taxon>
        <taxon>Ecdysozoa</taxon>
        <taxon>Nematoda</taxon>
        <taxon>Chromadorea</taxon>
        <taxon>Rhabditida</taxon>
        <taxon>Rhabditina</taxon>
        <taxon>Rhabditomorpha</taxon>
        <taxon>Strongyloidea</taxon>
        <taxon>Trichostrongylidae</taxon>
        <taxon>Teladorsagia</taxon>
    </lineage>
</organism>
<feature type="region of interest" description="Disordered" evidence="1">
    <location>
        <begin position="1"/>
        <end position="44"/>
    </location>
</feature>
<reference evidence="2 3" key="1">
    <citation type="submission" date="2015-09" db="EMBL/GenBank/DDBJ databases">
        <title>Draft genome of the parasitic nematode Teladorsagia circumcincta isolate WARC Sus (inbred).</title>
        <authorList>
            <person name="Mitreva M."/>
        </authorList>
    </citation>
    <scope>NUCLEOTIDE SEQUENCE [LARGE SCALE GENOMIC DNA]</scope>
    <source>
        <strain evidence="2 3">S</strain>
    </source>
</reference>
<feature type="compositionally biased region" description="Low complexity" evidence="1">
    <location>
        <begin position="211"/>
        <end position="222"/>
    </location>
</feature>
<dbReference type="AlphaFoldDB" id="A0A2G9V3M0"/>
<name>A0A2G9V3M0_TELCI</name>
<evidence type="ECO:0000313" key="3">
    <source>
        <dbReference type="Proteomes" id="UP000230423"/>
    </source>
</evidence>
<evidence type="ECO:0000313" key="2">
    <source>
        <dbReference type="EMBL" id="PIO77104.1"/>
    </source>
</evidence>
<protein>
    <submittedName>
        <fullName evidence="2">Uncharacterized protein</fullName>
    </submittedName>
</protein>
<feature type="compositionally biased region" description="Polar residues" evidence="1">
    <location>
        <begin position="233"/>
        <end position="254"/>
    </location>
</feature>
<feature type="region of interest" description="Disordered" evidence="1">
    <location>
        <begin position="191"/>
        <end position="254"/>
    </location>
</feature>
<gene>
    <name evidence="2" type="ORF">TELCIR_00816</name>
</gene>
<dbReference type="Proteomes" id="UP000230423">
    <property type="component" value="Unassembled WGS sequence"/>
</dbReference>
<sequence length="254" mass="27510">MERRRSRRSLAVVNRRPAEEDEEPTQHRHTDSERRTSEAAMSTEVHMHVSAQAAGDEVIAHLGKAPVPTIKDEPMEAGTATDELPHEQRAVLDEEAVAEVVLAKDSHEHATVSMICYDGKRVDEVTSVCRVVQGSAQGRNFVPPDEVIPTSSSGSTDNSAAPSTEAPKSSDMEVDVVLQPQVDVEMVECVQTEKENQHGEEESLHRSVRLASTPSSTPAAARSSRKTARSVPDESTVTSRAVSTPNKPISDVSC</sequence>
<feature type="compositionally biased region" description="Polar residues" evidence="1">
    <location>
        <begin position="149"/>
        <end position="162"/>
    </location>
</feature>
<dbReference type="EMBL" id="KZ345011">
    <property type="protein sequence ID" value="PIO77104.1"/>
    <property type="molecule type" value="Genomic_DNA"/>
</dbReference>
<accession>A0A2G9V3M0</accession>
<evidence type="ECO:0000256" key="1">
    <source>
        <dbReference type="SAM" id="MobiDB-lite"/>
    </source>
</evidence>
<feature type="compositionally biased region" description="Basic and acidic residues" evidence="1">
    <location>
        <begin position="24"/>
        <end position="37"/>
    </location>
</feature>